<reference evidence="8" key="1">
    <citation type="submission" date="2014-07" db="EMBL/GenBank/DDBJ databases">
        <authorList>
            <person name="Hornung V.Bastian."/>
        </authorList>
    </citation>
    <scope>NUCLEOTIDE SEQUENCE</scope>
    <source>
        <strain evidence="8">PCE-S</strain>
    </source>
</reference>
<evidence type="ECO:0000256" key="2">
    <source>
        <dbReference type="ARBA" id="ARBA00022605"/>
    </source>
</evidence>
<evidence type="ECO:0000313" key="8">
    <source>
        <dbReference type="EMBL" id="CDX02357.1"/>
    </source>
</evidence>
<sequence length="344" mass="38867">MAHTVYISDDYDLQETMDNISARLSERGIRVIRGPKTIKGKKLVIPPEEYEKYFADVEVALFSSRSVCPAELIRCARKLKGLVCPTIGTDSLDMKTANELGIIVGNGACPENYIGMAEANVLLTLMLMYNPNKSMEIVQRNLPKPVESQHWARLLWQKTVGVIGFGRIGRAYIERLRNFDLRILVYDPYVKAEAIPAYAQITDLDTLLRESDLVNVFLPVNEETRDLVNDQFLSKMKPTAYFINTSRGQIVDEDALCRALREKRIAGAALDTFKVEPLPLDSSLREFGNLILTPHLIGHTLENQLAFADIGVENITRILKGELPLYCVNPQTEQRWRERLATLA</sequence>
<keyword evidence="3 5" id="KW-0560">Oxidoreductase</keyword>
<feature type="domain" description="D-isomer specific 2-hydroxyacid dehydrogenase NAD-binding" evidence="7">
    <location>
        <begin position="150"/>
        <end position="296"/>
    </location>
</feature>
<gene>
    <name evidence="8" type="ORF">DPCES_2470</name>
</gene>
<dbReference type="InterPro" id="IPR029752">
    <property type="entry name" value="D-isomer_DH_CS1"/>
</dbReference>
<dbReference type="InterPro" id="IPR029753">
    <property type="entry name" value="D-isomer_DH_CS"/>
</dbReference>
<dbReference type="GO" id="GO:0008652">
    <property type="term" value="P:amino acid biosynthetic process"/>
    <property type="evidence" value="ECO:0007669"/>
    <property type="project" value="UniProtKB-KW"/>
</dbReference>
<dbReference type="CDD" id="cd12175">
    <property type="entry name" value="2-Hacid_dh_11"/>
    <property type="match status" value="1"/>
</dbReference>
<accession>A0A098B1W1</accession>
<dbReference type="InterPro" id="IPR006139">
    <property type="entry name" value="D-isomer_2_OHA_DH_cat_dom"/>
</dbReference>
<dbReference type="Pfam" id="PF00389">
    <property type="entry name" value="2-Hacid_dh"/>
    <property type="match status" value="1"/>
</dbReference>
<evidence type="ECO:0000256" key="3">
    <source>
        <dbReference type="ARBA" id="ARBA00023002"/>
    </source>
</evidence>
<proteinExistence type="inferred from homology"/>
<dbReference type="GO" id="GO:0016616">
    <property type="term" value="F:oxidoreductase activity, acting on the CH-OH group of donors, NAD or NADP as acceptor"/>
    <property type="evidence" value="ECO:0007669"/>
    <property type="project" value="InterPro"/>
</dbReference>
<dbReference type="PANTHER" id="PTHR42789">
    <property type="entry name" value="D-ISOMER SPECIFIC 2-HYDROXYACID DEHYDROGENASE FAMILY PROTEIN (AFU_ORTHOLOGUE AFUA_6G10090)"/>
    <property type="match status" value="1"/>
</dbReference>
<evidence type="ECO:0000256" key="1">
    <source>
        <dbReference type="ARBA" id="ARBA00005854"/>
    </source>
</evidence>
<comment type="similarity">
    <text evidence="1 5">Belongs to the D-isomer specific 2-hydroxyacid dehydrogenase family.</text>
</comment>
<dbReference type="Pfam" id="PF02826">
    <property type="entry name" value="2-Hacid_dh_C"/>
    <property type="match status" value="1"/>
</dbReference>
<dbReference type="AlphaFoldDB" id="A0A098B1W1"/>
<evidence type="ECO:0000259" key="6">
    <source>
        <dbReference type="Pfam" id="PF00389"/>
    </source>
</evidence>
<evidence type="ECO:0000256" key="5">
    <source>
        <dbReference type="RuleBase" id="RU003719"/>
    </source>
</evidence>
<dbReference type="SUPFAM" id="SSF51735">
    <property type="entry name" value="NAD(P)-binding Rossmann-fold domains"/>
    <property type="match status" value="1"/>
</dbReference>
<keyword evidence="4" id="KW-0520">NAD</keyword>
<dbReference type="PROSITE" id="PS00671">
    <property type="entry name" value="D_2_HYDROXYACID_DH_3"/>
    <property type="match status" value="1"/>
</dbReference>
<protein>
    <submittedName>
        <fullName evidence="8">D-3-phosphoglycerate dehydrogenase</fullName>
    </submittedName>
</protein>
<dbReference type="EMBL" id="LK996017">
    <property type="protein sequence ID" value="CDX02357.1"/>
    <property type="molecule type" value="Genomic_DNA"/>
</dbReference>
<dbReference type="InterPro" id="IPR006140">
    <property type="entry name" value="D-isomer_DH_NAD-bd"/>
</dbReference>
<dbReference type="PATRIC" id="fig|49338.4.peg.2654"/>
<dbReference type="InterPro" id="IPR050857">
    <property type="entry name" value="D-2-hydroxyacid_DH"/>
</dbReference>
<organism evidence="8">
    <name type="scientific">Desulfitobacterium hafniense</name>
    <name type="common">Desulfitobacterium frappieri</name>
    <dbReference type="NCBI Taxonomy" id="49338"/>
    <lineage>
        <taxon>Bacteria</taxon>
        <taxon>Bacillati</taxon>
        <taxon>Bacillota</taxon>
        <taxon>Clostridia</taxon>
        <taxon>Eubacteriales</taxon>
        <taxon>Desulfitobacteriaceae</taxon>
        <taxon>Desulfitobacterium</taxon>
    </lineage>
</organism>
<name>A0A098B1W1_DESHA</name>
<dbReference type="PROSITE" id="PS00065">
    <property type="entry name" value="D_2_HYDROXYACID_DH_1"/>
    <property type="match status" value="1"/>
</dbReference>
<feature type="domain" description="D-isomer specific 2-hydroxyacid dehydrogenase catalytic" evidence="6">
    <location>
        <begin position="45"/>
        <end position="329"/>
    </location>
</feature>
<dbReference type="SUPFAM" id="SSF52283">
    <property type="entry name" value="Formate/glycerate dehydrogenase catalytic domain-like"/>
    <property type="match status" value="1"/>
</dbReference>
<keyword evidence="2" id="KW-0028">Amino-acid biosynthesis</keyword>
<evidence type="ECO:0000259" key="7">
    <source>
        <dbReference type="Pfam" id="PF02826"/>
    </source>
</evidence>
<dbReference type="InterPro" id="IPR036291">
    <property type="entry name" value="NAD(P)-bd_dom_sf"/>
</dbReference>
<dbReference type="Gene3D" id="3.40.50.720">
    <property type="entry name" value="NAD(P)-binding Rossmann-like Domain"/>
    <property type="match status" value="2"/>
</dbReference>
<dbReference type="GO" id="GO:0051287">
    <property type="term" value="F:NAD binding"/>
    <property type="evidence" value="ECO:0007669"/>
    <property type="project" value="InterPro"/>
</dbReference>
<dbReference type="RefSeq" id="WP_208925703.1">
    <property type="nucleotide sequence ID" value="NZ_LK996017.1"/>
</dbReference>
<evidence type="ECO:0000256" key="4">
    <source>
        <dbReference type="ARBA" id="ARBA00023027"/>
    </source>
</evidence>
<dbReference type="PANTHER" id="PTHR42789:SF1">
    <property type="entry name" value="D-ISOMER SPECIFIC 2-HYDROXYACID DEHYDROGENASE FAMILY PROTEIN (AFU_ORTHOLOGUE AFUA_6G10090)"/>
    <property type="match status" value="1"/>
</dbReference>